<evidence type="ECO:0000313" key="1">
    <source>
        <dbReference type="EMBL" id="DAD30053.1"/>
    </source>
</evidence>
<name>A0A822YD47_NELNU</name>
<accession>A0A822YD47</accession>
<keyword evidence="2" id="KW-1185">Reference proteome</keyword>
<dbReference type="AlphaFoldDB" id="A0A822YD47"/>
<dbReference type="EMBL" id="DUZY01000002">
    <property type="protein sequence ID" value="DAD30053.1"/>
    <property type="molecule type" value="Genomic_DNA"/>
</dbReference>
<organism evidence="1 2">
    <name type="scientific">Nelumbo nucifera</name>
    <name type="common">Sacred lotus</name>
    <dbReference type="NCBI Taxonomy" id="4432"/>
    <lineage>
        <taxon>Eukaryota</taxon>
        <taxon>Viridiplantae</taxon>
        <taxon>Streptophyta</taxon>
        <taxon>Embryophyta</taxon>
        <taxon>Tracheophyta</taxon>
        <taxon>Spermatophyta</taxon>
        <taxon>Magnoliopsida</taxon>
        <taxon>Proteales</taxon>
        <taxon>Nelumbonaceae</taxon>
        <taxon>Nelumbo</taxon>
    </lineage>
</organism>
<sequence>MLLDTLAFRPPNNLNPFKMNLTFRSCSAKASRNVRISSRSDC</sequence>
<gene>
    <name evidence="1" type="ORF">HUJ06_031521</name>
</gene>
<proteinExistence type="predicted"/>
<evidence type="ECO:0000313" key="2">
    <source>
        <dbReference type="Proteomes" id="UP000607653"/>
    </source>
</evidence>
<reference evidence="1 2" key="1">
    <citation type="journal article" date="2020" name="Mol. Biol. Evol.">
        <title>Distinct Expression and Methylation Patterns for Genes with Different Fates following a Single Whole-Genome Duplication in Flowering Plants.</title>
        <authorList>
            <person name="Shi T."/>
            <person name="Rahmani R.S."/>
            <person name="Gugger P.F."/>
            <person name="Wang M."/>
            <person name="Li H."/>
            <person name="Zhang Y."/>
            <person name="Li Z."/>
            <person name="Wang Q."/>
            <person name="Van de Peer Y."/>
            <person name="Marchal K."/>
            <person name="Chen J."/>
        </authorList>
    </citation>
    <scope>NUCLEOTIDE SEQUENCE [LARGE SCALE GENOMIC DNA]</scope>
    <source>
        <tissue evidence="1">Leaf</tissue>
    </source>
</reference>
<protein>
    <submittedName>
        <fullName evidence="1">Uncharacterized protein</fullName>
    </submittedName>
</protein>
<dbReference type="Proteomes" id="UP000607653">
    <property type="component" value="Unassembled WGS sequence"/>
</dbReference>
<comment type="caution">
    <text evidence="1">The sequence shown here is derived from an EMBL/GenBank/DDBJ whole genome shotgun (WGS) entry which is preliminary data.</text>
</comment>